<organism evidence="1 2">
    <name type="scientific">Bugula neritina</name>
    <name type="common">Brown bryozoan</name>
    <name type="synonym">Sertularia neritina</name>
    <dbReference type="NCBI Taxonomy" id="10212"/>
    <lineage>
        <taxon>Eukaryota</taxon>
        <taxon>Metazoa</taxon>
        <taxon>Spiralia</taxon>
        <taxon>Lophotrochozoa</taxon>
        <taxon>Bryozoa</taxon>
        <taxon>Gymnolaemata</taxon>
        <taxon>Cheilostomatida</taxon>
        <taxon>Flustrina</taxon>
        <taxon>Buguloidea</taxon>
        <taxon>Bugulidae</taxon>
        <taxon>Bugula</taxon>
    </lineage>
</organism>
<proteinExistence type="predicted"/>
<evidence type="ECO:0000313" key="2">
    <source>
        <dbReference type="Proteomes" id="UP000593567"/>
    </source>
</evidence>
<dbReference type="AlphaFoldDB" id="A0A7J7JW07"/>
<reference evidence="1" key="1">
    <citation type="submission" date="2020-06" db="EMBL/GenBank/DDBJ databases">
        <title>Draft genome of Bugula neritina, a colonial animal packing powerful symbionts and potential medicines.</title>
        <authorList>
            <person name="Rayko M."/>
        </authorList>
    </citation>
    <scope>NUCLEOTIDE SEQUENCE [LARGE SCALE GENOMIC DNA]</scope>
    <source>
        <strain evidence="1">Kwan_BN1</strain>
    </source>
</reference>
<name>A0A7J7JW07_BUGNE</name>
<evidence type="ECO:0000313" key="1">
    <source>
        <dbReference type="EMBL" id="KAF6030133.1"/>
    </source>
</evidence>
<keyword evidence="2" id="KW-1185">Reference proteome</keyword>
<sequence length="80" mass="8397">MAKAVRARFVLVYSASTINTVSVATAFCPTSLSRISPDSNSGIMPEAPGVSASHFRVSTGTAYVLYSAVEVVMNIRTVPS</sequence>
<comment type="caution">
    <text evidence="1">The sequence shown here is derived from an EMBL/GenBank/DDBJ whole genome shotgun (WGS) entry which is preliminary data.</text>
</comment>
<dbReference type="Proteomes" id="UP000593567">
    <property type="component" value="Unassembled WGS sequence"/>
</dbReference>
<dbReference type="EMBL" id="VXIV02001750">
    <property type="protein sequence ID" value="KAF6030133.1"/>
    <property type="molecule type" value="Genomic_DNA"/>
</dbReference>
<gene>
    <name evidence="1" type="ORF">EB796_011573</name>
</gene>
<protein>
    <submittedName>
        <fullName evidence="1">Uncharacterized protein</fullName>
    </submittedName>
</protein>
<accession>A0A7J7JW07</accession>